<organism evidence="3 4">
    <name type="scientific">Winogradskya humida</name>
    <dbReference type="NCBI Taxonomy" id="113566"/>
    <lineage>
        <taxon>Bacteria</taxon>
        <taxon>Bacillati</taxon>
        <taxon>Actinomycetota</taxon>
        <taxon>Actinomycetes</taxon>
        <taxon>Micromonosporales</taxon>
        <taxon>Micromonosporaceae</taxon>
        <taxon>Winogradskya</taxon>
    </lineage>
</organism>
<keyword evidence="2" id="KW-1133">Transmembrane helix</keyword>
<protein>
    <recommendedName>
        <fullName evidence="5">WD40 repeat protein</fullName>
    </recommendedName>
</protein>
<proteinExistence type="predicted"/>
<evidence type="ECO:0000256" key="1">
    <source>
        <dbReference type="SAM" id="MobiDB-lite"/>
    </source>
</evidence>
<feature type="compositionally biased region" description="Polar residues" evidence="1">
    <location>
        <begin position="66"/>
        <end position="79"/>
    </location>
</feature>
<dbReference type="Proteomes" id="UP000603200">
    <property type="component" value="Unassembled WGS sequence"/>
</dbReference>
<dbReference type="SUPFAM" id="SSF51004">
    <property type="entry name" value="C-terminal (heme d1) domain of cytochrome cd1-nitrite reductase"/>
    <property type="match status" value="1"/>
</dbReference>
<feature type="region of interest" description="Disordered" evidence="1">
    <location>
        <begin position="61"/>
        <end position="83"/>
    </location>
</feature>
<dbReference type="Gene3D" id="2.130.10.10">
    <property type="entry name" value="YVTN repeat-like/Quinoprotein amine dehydrogenase"/>
    <property type="match status" value="1"/>
</dbReference>
<evidence type="ECO:0000256" key="2">
    <source>
        <dbReference type="SAM" id="Phobius"/>
    </source>
</evidence>
<gene>
    <name evidence="3" type="ORF">Ahu01nite_028710</name>
</gene>
<feature type="transmembrane region" description="Helical" evidence="2">
    <location>
        <begin position="41"/>
        <end position="59"/>
    </location>
</feature>
<evidence type="ECO:0000313" key="3">
    <source>
        <dbReference type="EMBL" id="GIE19769.1"/>
    </source>
</evidence>
<comment type="caution">
    <text evidence="3">The sequence shown here is derived from an EMBL/GenBank/DDBJ whole genome shotgun (WGS) entry which is preliminary data.</text>
</comment>
<sequence>MDQIPNDMTALVRDVAHAAPGYAGSLDEVYRRYRRRRRSRAAVGGVLALLLIAGVGLTIDHRPQRTSRQPATQTQTETKPTAKRAQGILVHGDPRLKGGVKITGTFWDAWPDRVVTSFDIHGVTWDGAVALPGGRVVAVERGAGGHTWSLVEVDRSGTTLLRRELPASKGEPMSLLTADESTAYVWQERSLVAHDLATGTERPVLEIGTAPIQAVDYADGRLAVAGLSADCQLNFGRGKPIEALVAAMPPELKCGSVTDLRLSPDGKAIAVAYRRMDRDEQRVALLNLPAAQVLADQKVTATSADQVRLAWQDNRTLNGVVVPAGTWFSVKY</sequence>
<evidence type="ECO:0008006" key="5">
    <source>
        <dbReference type="Google" id="ProtNLM"/>
    </source>
</evidence>
<keyword evidence="2" id="KW-0472">Membrane</keyword>
<keyword evidence="2" id="KW-0812">Transmembrane</keyword>
<dbReference type="EMBL" id="BOMN01000032">
    <property type="protein sequence ID" value="GIE19769.1"/>
    <property type="molecule type" value="Genomic_DNA"/>
</dbReference>
<accession>A0ABQ3ZMP1</accession>
<dbReference type="InterPro" id="IPR011048">
    <property type="entry name" value="Haem_d1_sf"/>
</dbReference>
<reference evidence="3 4" key="1">
    <citation type="submission" date="2021-01" db="EMBL/GenBank/DDBJ databases">
        <title>Whole genome shotgun sequence of Actinoplanes humidus NBRC 14915.</title>
        <authorList>
            <person name="Komaki H."/>
            <person name="Tamura T."/>
        </authorList>
    </citation>
    <scope>NUCLEOTIDE SEQUENCE [LARGE SCALE GENOMIC DNA]</scope>
    <source>
        <strain evidence="3 4">NBRC 14915</strain>
    </source>
</reference>
<keyword evidence="4" id="KW-1185">Reference proteome</keyword>
<name>A0ABQ3ZMP1_9ACTN</name>
<dbReference type="InterPro" id="IPR015943">
    <property type="entry name" value="WD40/YVTN_repeat-like_dom_sf"/>
</dbReference>
<evidence type="ECO:0000313" key="4">
    <source>
        <dbReference type="Proteomes" id="UP000603200"/>
    </source>
</evidence>
<dbReference type="RefSeq" id="WP_203836973.1">
    <property type="nucleotide sequence ID" value="NZ_BAAATV010000006.1"/>
</dbReference>